<dbReference type="Proteomes" id="UP000708208">
    <property type="component" value="Unassembled WGS sequence"/>
</dbReference>
<gene>
    <name evidence="7" type="ORF">AFUS01_LOCUS27405</name>
</gene>
<evidence type="ECO:0000313" key="8">
    <source>
        <dbReference type="Proteomes" id="UP000708208"/>
    </source>
</evidence>
<evidence type="ECO:0000256" key="5">
    <source>
        <dbReference type="ARBA" id="ARBA00022777"/>
    </source>
</evidence>
<dbReference type="NCBIfam" id="TIGR01223">
    <property type="entry name" value="Pmev_kin_anim"/>
    <property type="match status" value="1"/>
</dbReference>
<evidence type="ECO:0000256" key="4">
    <source>
        <dbReference type="ARBA" id="ARBA00022741"/>
    </source>
</evidence>
<dbReference type="AlphaFoldDB" id="A0A8J2P6U8"/>
<evidence type="ECO:0000256" key="2">
    <source>
        <dbReference type="ARBA" id="ARBA00022490"/>
    </source>
</evidence>
<keyword evidence="4" id="KW-0547">Nucleotide-binding</keyword>
<dbReference type="GO" id="GO:0019287">
    <property type="term" value="P:isopentenyl diphosphate biosynthetic process, mevalonate pathway"/>
    <property type="evidence" value="ECO:0007669"/>
    <property type="project" value="TreeGrafter"/>
</dbReference>
<dbReference type="PANTHER" id="PTHR13101">
    <property type="entry name" value="PHOSPHOMEVALONATE KINASE"/>
    <property type="match status" value="1"/>
</dbReference>
<dbReference type="EMBL" id="CAJVCH010378825">
    <property type="protein sequence ID" value="CAG7816806.1"/>
    <property type="molecule type" value="Genomic_DNA"/>
</dbReference>
<keyword evidence="2" id="KW-0963">Cytoplasm</keyword>
<comment type="caution">
    <text evidence="7">The sequence shown here is derived from an EMBL/GenBank/DDBJ whole genome shotgun (WGS) entry which is preliminary data.</text>
</comment>
<proteinExistence type="predicted"/>
<evidence type="ECO:0008006" key="9">
    <source>
        <dbReference type="Google" id="ProtNLM"/>
    </source>
</evidence>
<evidence type="ECO:0000313" key="7">
    <source>
        <dbReference type="EMBL" id="CAG7816806.1"/>
    </source>
</evidence>
<accession>A0A8J2P6U8</accession>
<dbReference type="Pfam" id="PF04275">
    <property type="entry name" value="P-mevalo_kinase"/>
    <property type="match status" value="1"/>
</dbReference>
<dbReference type="GO" id="GO:0005524">
    <property type="term" value="F:ATP binding"/>
    <property type="evidence" value="ECO:0007669"/>
    <property type="project" value="UniProtKB-KW"/>
</dbReference>
<evidence type="ECO:0000256" key="3">
    <source>
        <dbReference type="ARBA" id="ARBA00022679"/>
    </source>
</evidence>
<dbReference type="GO" id="GO:0005829">
    <property type="term" value="C:cytosol"/>
    <property type="evidence" value="ECO:0007669"/>
    <property type="project" value="UniProtKB-SubCell"/>
</dbReference>
<dbReference type="InterPro" id="IPR005919">
    <property type="entry name" value="Pmev_kin_anim"/>
</dbReference>
<dbReference type="GO" id="GO:0006695">
    <property type="term" value="P:cholesterol biosynthetic process"/>
    <property type="evidence" value="ECO:0007669"/>
    <property type="project" value="InterPro"/>
</dbReference>
<reference evidence="7" key="1">
    <citation type="submission" date="2021-06" db="EMBL/GenBank/DDBJ databases">
        <authorList>
            <person name="Hodson N. C."/>
            <person name="Mongue J. A."/>
            <person name="Jaron S. K."/>
        </authorList>
    </citation>
    <scope>NUCLEOTIDE SEQUENCE</scope>
</reference>
<keyword evidence="8" id="KW-1185">Reference proteome</keyword>
<dbReference type="PANTHER" id="PTHR13101:SF1">
    <property type="entry name" value="PHOSPHOMEVALONATE KINASE"/>
    <property type="match status" value="1"/>
</dbReference>
<evidence type="ECO:0000256" key="6">
    <source>
        <dbReference type="ARBA" id="ARBA00022840"/>
    </source>
</evidence>
<sequence>MSLAIHHSKSALCSERATKRKYIPVILELELLAELQVARRTNRDSEFRKTSVNPGTSGTDYNRPQLLLGVYESSTTHKPPEFKPEILVLISGKRKSGKDYFTDRLIETFGAEKTAILRIAAPIKHYWSVKNNLDYEKMLGTSGYKEQHRFKMVEWSQEVRTKNYGYFNVEAIRMGKAEGKPIWICSDIRHRRDYNWFREFYPDLVKRIRVFATEDVRKSRGWLFTPGIDDGPSECNLDDISDWDLVITNNGQSTDETIPKAVETVIQWHASMNSSPK</sequence>
<organism evidence="7 8">
    <name type="scientific">Allacma fusca</name>
    <dbReference type="NCBI Taxonomy" id="39272"/>
    <lineage>
        <taxon>Eukaryota</taxon>
        <taxon>Metazoa</taxon>
        <taxon>Ecdysozoa</taxon>
        <taxon>Arthropoda</taxon>
        <taxon>Hexapoda</taxon>
        <taxon>Collembola</taxon>
        <taxon>Symphypleona</taxon>
        <taxon>Sminthuridae</taxon>
        <taxon>Allacma</taxon>
    </lineage>
</organism>
<dbReference type="GO" id="GO:0004631">
    <property type="term" value="F:phosphomevalonate kinase activity"/>
    <property type="evidence" value="ECO:0007669"/>
    <property type="project" value="InterPro"/>
</dbReference>
<protein>
    <recommendedName>
        <fullName evidence="9">Phosphomevalonate kinase</fullName>
    </recommendedName>
</protein>
<name>A0A8J2P6U8_9HEXA</name>
<keyword evidence="3" id="KW-0808">Transferase</keyword>
<keyword evidence="6" id="KW-0067">ATP-binding</keyword>
<evidence type="ECO:0000256" key="1">
    <source>
        <dbReference type="ARBA" id="ARBA00004514"/>
    </source>
</evidence>
<dbReference type="OrthoDB" id="2401875at2759"/>
<comment type="subcellular location">
    <subcellularLocation>
        <location evidence="1">Cytoplasm</location>
        <location evidence="1">Cytosol</location>
    </subcellularLocation>
</comment>
<keyword evidence="5" id="KW-0418">Kinase</keyword>